<reference evidence="4" key="2">
    <citation type="submission" date="2025-08" db="UniProtKB">
        <authorList>
            <consortium name="RefSeq"/>
        </authorList>
    </citation>
    <scope>IDENTIFICATION</scope>
    <source>
        <tissue evidence="4">Whole plant</tissue>
    </source>
</reference>
<dbReference type="PANTHER" id="PTHR35116:SF9">
    <property type="entry name" value="HELICASE MOM1"/>
    <property type="match status" value="1"/>
</dbReference>
<evidence type="ECO:0000259" key="2">
    <source>
        <dbReference type="Pfam" id="PF25029"/>
    </source>
</evidence>
<accession>A0A6P4BQX6</accession>
<dbReference type="RefSeq" id="XP_015944286.2">
    <property type="nucleotide sequence ID" value="XM_016088800.3"/>
</dbReference>
<evidence type="ECO:0000256" key="1">
    <source>
        <dbReference type="SAM" id="MobiDB-lite"/>
    </source>
</evidence>
<proteinExistence type="predicted"/>
<dbReference type="InterPro" id="IPR039322">
    <property type="entry name" value="MOM1"/>
</dbReference>
<dbReference type="Pfam" id="PF25029">
    <property type="entry name" value="MOM1"/>
    <property type="match status" value="1"/>
</dbReference>
<protein>
    <submittedName>
        <fullName evidence="4">Uncharacterized protein LOC107469420</fullName>
    </submittedName>
</protein>
<feature type="compositionally biased region" description="Low complexity" evidence="1">
    <location>
        <begin position="88"/>
        <end position="109"/>
    </location>
</feature>
<gene>
    <name evidence="4" type="primary">LOC107469420</name>
</gene>
<reference evidence="3" key="1">
    <citation type="journal article" date="2016" name="Nat. Genet.">
        <title>The genome sequences of Arachis duranensis and Arachis ipaensis, the diploid ancestors of cultivated peanut.</title>
        <authorList>
            <person name="Bertioli D.J."/>
            <person name="Cannon S.B."/>
            <person name="Froenicke L."/>
            <person name="Huang G."/>
            <person name="Farmer A.D."/>
            <person name="Cannon E.K."/>
            <person name="Liu X."/>
            <person name="Gao D."/>
            <person name="Clevenger J."/>
            <person name="Dash S."/>
            <person name="Ren L."/>
            <person name="Moretzsohn M.C."/>
            <person name="Shirasawa K."/>
            <person name="Huang W."/>
            <person name="Vidigal B."/>
            <person name="Abernathy B."/>
            <person name="Chu Y."/>
            <person name="Niederhuth C.E."/>
            <person name="Umale P."/>
            <person name="Araujo A.C."/>
            <person name="Kozik A."/>
            <person name="Kim K.D."/>
            <person name="Burow M.D."/>
            <person name="Varshney R.K."/>
            <person name="Wang X."/>
            <person name="Zhang X."/>
            <person name="Barkley N."/>
            <person name="Guimaraes P.M."/>
            <person name="Isobe S."/>
            <person name="Guo B."/>
            <person name="Liao B."/>
            <person name="Stalker H.T."/>
            <person name="Schmitz R.J."/>
            <person name="Scheffler B.E."/>
            <person name="Leal-Bertioli S.C."/>
            <person name="Xun X."/>
            <person name="Jackson S.A."/>
            <person name="Michelmore R."/>
            <person name="Ozias-Akins P."/>
        </authorList>
    </citation>
    <scope>NUCLEOTIDE SEQUENCE [LARGE SCALE GENOMIC DNA]</scope>
    <source>
        <strain evidence="3">cv. V14167</strain>
    </source>
</reference>
<feature type="region of interest" description="Disordered" evidence="1">
    <location>
        <begin position="43"/>
        <end position="109"/>
    </location>
</feature>
<dbReference type="GeneID" id="107469420"/>
<dbReference type="Proteomes" id="UP000515211">
    <property type="component" value="Chromosome 10"/>
</dbReference>
<dbReference type="AlphaFoldDB" id="A0A6P4BQX6"/>
<dbReference type="PANTHER" id="PTHR35116">
    <property type="entry name" value="HELICASE PROTEIN MOM1"/>
    <property type="match status" value="1"/>
</dbReference>
<evidence type="ECO:0000313" key="4">
    <source>
        <dbReference type="RefSeq" id="XP_015944286.2"/>
    </source>
</evidence>
<keyword evidence="3" id="KW-1185">Reference proteome</keyword>
<organism evidence="3 4">
    <name type="scientific">Arachis duranensis</name>
    <name type="common">Wild peanut</name>
    <dbReference type="NCBI Taxonomy" id="130453"/>
    <lineage>
        <taxon>Eukaryota</taxon>
        <taxon>Viridiplantae</taxon>
        <taxon>Streptophyta</taxon>
        <taxon>Embryophyta</taxon>
        <taxon>Tracheophyta</taxon>
        <taxon>Spermatophyta</taxon>
        <taxon>Magnoliopsida</taxon>
        <taxon>eudicotyledons</taxon>
        <taxon>Gunneridae</taxon>
        <taxon>Pentapetalae</taxon>
        <taxon>rosids</taxon>
        <taxon>fabids</taxon>
        <taxon>Fabales</taxon>
        <taxon>Fabaceae</taxon>
        <taxon>Papilionoideae</taxon>
        <taxon>50 kb inversion clade</taxon>
        <taxon>dalbergioids sensu lato</taxon>
        <taxon>Dalbergieae</taxon>
        <taxon>Pterocarpus clade</taxon>
        <taxon>Arachis</taxon>
    </lineage>
</organism>
<dbReference type="KEGG" id="adu:107469420"/>
<evidence type="ECO:0000313" key="3">
    <source>
        <dbReference type="Proteomes" id="UP000515211"/>
    </source>
</evidence>
<feature type="domain" description="MOM1 alpha-helical" evidence="2">
    <location>
        <begin position="151"/>
        <end position="193"/>
    </location>
</feature>
<feature type="compositionally biased region" description="Polar residues" evidence="1">
    <location>
        <begin position="67"/>
        <end position="80"/>
    </location>
</feature>
<dbReference type="GO" id="GO:0031507">
    <property type="term" value="P:heterochromatin formation"/>
    <property type="evidence" value="ECO:0007669"/>
    <property type="project" value="InterPro"/>
</dbReference>
<sequence length="197" mass="21171">MDASMQATTEILGQQAGNENRCGANGLNGGNRGPMTLVTFLKVNPPTFRGPQPPPRPASGRALNPLISFQKSPSSRNHPSTVHHLVTHSHQPSSQSHTHQPTTTNRATTAATTATTTVVAELASSLVVTELAYSLVVADTASTLLLASSLDNVRDMVDNFLEFVVNNHHVNREREPVSMLQAFQISLVRTAISNIFI</sequence>
<dbReference type="InterPro" id="IPR056882">
    <property type="entry name" value="MOM1_dom"/>
</dbReference>
<name>A0A6P4BQX6_ARADU</name>